<keyword evidence="3" id="KW-0106">Calcium</keyword>
<feature type="non-terminal residue" evidence="5">
    <location>
        <position position="1"/>
    </location>
</feature>
<evidence type="ECO:0000313" key="6">
    <source>
        <dbReference type="Proteomes" id="UP000238589"/>
    </source>
</evidence>
<dbReference type="PROSITE" id="PS00330">
    <property type="entry name" value="HEMOLYSIN_CALCIUM"/>
    <property type="match status" value="4"/>
</dbReference>
<dbReference type="PANTHER" id="PTHR38340">
    <property type="entry name" value="S-LAYER PROTEIN"/>
    <property type="match status" value="1"/>
</dbReference>
<dbReference type="AlphaFoldDB" id="A0A2S9K9Y3"/>
<dbReference type="InterPro" id="IPR010566">
    <property type="entry name" value="Haemolys_ca-bd"/>
</dbReference>
<comment type="caution">
    <text evidence="5">The sequence shown here is derived from an EMBL/GenBank/DDBJ whole genome shotgun (WGS) entry which is preliminary data.</text>
</comment>
<feature type="domain" description="Haemolysin-type calcium binding-related" evidence="4">
    <location>
        <begin position="191"/>
        <end position="234"/>
    </location>
</feature>
<name>A0A2S9K9Y3_9BURK</name>
<dbReference type="PANTHER" id="PTHR38340:SF1">
    <property type="entry name" value="S-LAYER PROTEIN"/>
    <property type="match status" value="1"/>
</dbReference>
<dbReference type="PRINTS" id="PR00313">
    <property type="entry name" value="CABNDNGRPT"/>
</dbReference>
<accession>A0A2S9K9Y3</accession>
<dbReference type="Pfam" id="PF00353">
    <property type="entry name" value="HemolysinCabind"/>
    <property type="match status" value="2"/>
</dbReference>
<comment type="subcellular location">
    <subcellularLocation>
        <location evidence="1">Secreted</location>
    </subcellularLocation>
</comment>
<feature type="domain" description="Haemolysin-type calcium binding-related" evidence="4">
    <location>
        <begin position="363"/>
        <end position="403"/>
    </location>
</feature>
<dbReference type="Gene3D" id="2.150.10.10">
    <property type="entry name" value="Serralysin-like metalloprotease, C-terminal"/>
    <property type="match status" value="2"/>
</dbReference>
<feature type="non-terminal residue" evidence="5">
    <location>
        <position position="403"/>
    </location>
</feature>
<dbReference type="GO" id="GO:0005509">
    <property type="term" value="F:calcium ion binding"/>
    <property type="evidence" value="ECO:0007669"/>
    <property type="project" value="InterPro"/>
</dbReference>
<proteinExistence type="predicted"/>
<keyword evidence="6" id="KW-1185">Reference proteome</keyword>
<protein>
    <recommendedName>
        <fullName evidence="4">Haemolysin-type calcium binding-related domain-containing protein</fullName>
    </recommendedName>
</protein>
<dbReference type="InterPro" id="IPR001343">
    <property type="entry name" value="Hemolysn_Ca-bd"/>
</dbReference>
<dbReference type="Pfam" id="PF06594">
    <property type="entry name" value="HCBP_related"/>
    <property type="match status" value="3"/>
</dbReference>
<evidence type="ECO:0000256" key="3">
    <source>
        <dbReference type="ARBA" id="ARBA00022837"/>
    </source>
</evidence>
<gene>
    <name evidence="5" type="ORF">C6P64_00235</name>
</gene>
<reference evidence="5 6" key="1">
    <citation type="submission" date="2018-03" db="EMBL/GenBank/DDBJ databases">
        <title>Comparative genomics illustrates the genes involved in a hyperalkaliphilic mechanisms of Serpentinomonas isolated from highly-alkaline calcium-rich serpentinized springs.</title>
        <authorList>
            <person name="Suzuki S."/>
            <person name="Ishii S."/>
            <person name="Walworth N."/>
            <person name="Bird L."/>
            <person name="Kuenen J.G."/>
            <person name="Nealson K.H."/>
        </authorList>
    </citation>
    <scope>NUCLEOTIDE SEQUENCE [LARGE SCALE GENOMIC DNA]</scope>
    <source>
        <strain evidence="5 6">P1</strain>
    </source>
</reference>
<feature type="domain" description="Haemolysin-type calcium binding-related" evidence="4">
    <location>
        <begin position="19"/>
        <end position="61"/>
    </location>
</feature>
<organism evidence="5 6">
    <name type="scientific">Malikia granosa</name>
    <dbReference type="NCBI Taxonomy" id="263067"/>
    <lineage>
        <taxon>Bacteria</taxon>
        <taxon>Pseudomonadati</taxon>
        <taxon>Pseudomonadota</taxon>
        <taxon>Betaproteobacteria</taxon>
        <taxon>Burkholderiales</taxon>
        <taxon>Comamonadaceae</taxon>
        <taxon>Malikia</taxon>
    </lineage>
</organism>
<dbReference type="InterPro" id="IPR050557">
    <property type="entry name" value="RTX_toxin/Mannuronan_C5-epim"/>
</dbReference>
<evidence type="ECO:0000313" key="5">
    <source>
        <dbReference type="EMBL" id="PRD67185.1"/>
    </source>
</evidence>
<dbReference type="GO" id="GO:0005576">
    <property type="term" value="C:extracellular region"/>
    <property type="evidence" value="ECO:0007669"/>
    <property type="project" value="UniProtKB-SubCell"/>
</dbReference>
<dbReference type="EMBL" id="PVLQ01000002">
    <property type="protein sequence ID" value="PRD67185.1"/>
    <property type="molecule type" value="Genomic_DNA"/>
</dbReference>
<dbReference type="Proteomes" id="UP000238589">
    <property type="component" value="Unassembled WGS sequence"/>
</dbReference>
<dbReference type="RefSeq" id="WP_281257918.1">
    <property type="nucleotide sequence ID" value="NZ_PVLQ01000002.1"/>
</dbReference>
<evidence type="ECO:0000256" key="1">
    <source>
        <dbReference type="ARBA" id="ARBA00004613"/>
    </source>
</evidence>
<dbReference type="InterPro" id="IPR018511">
    <property type="entry name" value="Hemolysin-typ_Ca-bd_CS"/>
</dbReference>
<evidence type="ECO:0000256" key="2">
    <source>
        <dbReference type="ARBA" id="ARBA00022525"/>
    </source>
</evidence>
<dbReference type="InterPro" id="IPR011049">
    <property type="entry name" value="Serralysin-like_metalloprot_C"/>
</dbReference>
<evidence type="ECO:0000259" key="4">
    <source>
        <dbReference type="Pfam" id="PF06594"/>
    </source>
</evidence>
<sequence>KIGAGILPADVKLARVGDDLVLSLAGGSDSLTVSGYYSERADYYGYSRIQLQFVNGTLWGATGIAAQVIQVEGTPGNDALVGTAATDSMQGGQGNDWITSGDKADTLLGGEGHDSLFGEQGNDLLDGGSGNDFLAGGDGSDSYVFGTGSGRDTVDASDSWYNQQGVAPVDTVKIGAGIAPADVKLARVGDDLVLSLAGGSDSLTVQGYYSESAGYSGYSRIQLQFANGTLWGATAIAAQVIQVEGTPGDDALVGTGATDSMQGGQGNDWITAGDKADTLLGGEGHDSLFGEQGNDLLDGGSGNDFLAGGDGADSYVFGTGSGRDTVDASDSWYDQVGAAPVDTVKIGAGILPADVKLARVGDDLVLSLAGGSDSLTVQGYYSESADYYGYSRIQLQFANGTLW</sequence>
<dbReference type="SUPFAM" id="SSF51120">
    <property type="entry name" value="beta-Roll"/>
    <property type="match status" value="2"/>
</dbReference>
<keyword evidence="2" id="KW-0964">Secreted</keyword>